<dbReference type="PANTHER" id="PTHR35371">
    <property type="entry name" value="INNER MEMBRANE PROTEIN"/>
    <property type="match status" value="1"/>
</dbReference>
<sequence length="128" mass="13835">MTIPMTCVFISLLLIYVARLFVAKAQSQQPEGLDNHNPRDQQAKLTGVGRRALAAHQNGFEAFAPFAAGVFTAHLAGADARWSAILAVTHVAARVLVMYLADKASARTAVWIISFAATVGLFLLKWLV</sequence>
<comment type="caution">
    <text evidence="6">The sequence shown here is derived from an EMBL/GenBank/DDBJ whole genome shotgun (WGS) entry which is preliminary data.</text>
</comment>
<evidence type="ECO:0000256" key="5">
    <source>
        <dbReference type="SAM" id="Phobius"/>
    </source>
</evidence>
<accession>A0ABT5BS30</accession>
<dbReference type="Gene3D" id="1.20.120.550">
    <property type="entry name" value="Membrane associated eicosanoid/glutathione metabolism-like domain"/>
    <property type="match status" value="1"/>
</dbReference>
<protein>
    <submittedName>
        <fullName evidence="6">MAPEG family protein</fullName>
    </submittedName>
</protein>
<evidence type="ECO:0000256" key="1">
    <source>
        <dbReference type="ARBA" id="ARBA00004370"/>
    </source>
</evidence>
<reference evidence="6 7" key="1">
    <citation type="submission" date="2023-01" db="EMBL/GenBank/DDBJ databases">
        <title>Minimal conservation of predation-associated metabolite biosynthetic gene clusters underscores biosynthetic potential of Myxococcota including descriptions for ten novel species: Archangium lansinium sp. nov., Myxococcus landrumus sp. nov., Nannocystis bai.</title>
        <authorList>
            <person name="Ahearne A."/>
            <person name="Stevens C."/>
            <person name="Dowd S."/>
        </authorList>
    </citation>
    <scope>NUCLEOTIDE SEQUENCE [LARGE SCALE GENOMIC DNA]</scope>
    <source>
        <strain evidence="6 7">WIWO2</strain>
    </source>
</reference>
<dbReference type="PANTHER" id="PTHR35371:SF1">
    <property type="entry name" value="BLR7753 PROTEIN"/>
    <property type="match status" value="1"/>
</dbReference>
<evidence type="ECO:0000313" key="6">
    <source>
        <dbReference type="EMBL" id="MDC0676976.1"/>
    </source>
</evidence>
<keyword evidence="4 5" id="KW-0472">Membrane</keyword>
<dbReference type="InterPro" id="IPR001129">
    <property type="entry name" value="Membr-assoc_MAPEG"/>
</dbReference>
<evidence type="ECO:0000256" key="3">
    <source>
        <dbReference type="ARBA" id="ARBA00022989"/>
    </source>
</evidence>
<organism evidence="6 7">
    <name type="scientific">Sorangium atrum</name>
    <dbReference type="NCBI Taxonomy" id="2995308"/>
    <lineage>
        <taxon>Bacteria</taxon>
        <taxon>Pseudomonadati</taxon>
        <taxon>Myxococcota</taxon>
        <taxon>Polyangia</taxon>
        <taxon>Polyangiales</taxon>
        <taxon>Polyangiaceae</taxon>
        <taxon>Sorangium</taxon>
    </lineage>
</organism>
<proteinExistence type="predicted"/>
<evidence type="ECO:0000256" key="4">
    <source>
        <dbReference type="ARBA" id="ARBA00023136"/>
    </source>
</evidence>
<comment type="subcellular location">
    <subcellularLocation>
        <location evidence="1">Membrane</location>
    </subcellularLocation>
</comment>
<keyword evidence="3 5" id="KW-1133">Transmembrane helix</keyword>
<evidence type="ECO:0000256" key="2">
    <source>
        <dbReference type="ARBA" id="ARBA00022692"/>
    </source>
</evidence>
<evidence type="ECO:0000313" key="7">
    <source>
        <dbReference type="Proteomes" id="UP001217485"/>
    </source>
</evidence>
<dbReference type="SUPFAM" id="SSF161084">
    <property type="entry name" value="MAPEG domain-like"/>
    <property type="match status" value="1"/>
</dbReference>
<gene>
    <name evidence="6" type="ORF">POL72_04435</name>
</gene>
<feature type="transmembrane region" description="Helical" evidence="5">
    <location>
        <begin position="108"/>
        <end position="127"/>
    </location>
</feature>
<dbReference type="EMBL" id="JAQNDK010000001">
    <property type="protein sequence ID" value="MDC0676976.1"/>
    <property type="molecule type" value="Genomic_DNA"/>
</dbReference>
<keyword evidence="7" id="KW-1185">Reference proteome</keyword>
<dbReference type="RefSeq" id="WP_272093748.1">
    <property type="nucleotide sequence ID" value="NZ_JAQNDK010000001.1"/>
</dbReference>
<keyword evidence="2 5" id="KW-0812">Transmembrane</keyword>
<dbReference type="InterPro" id="IPR023352">
    <property type="entry name" value="MAPEG-like_dom_sf"/>
</dbReference>
<dbReference type="Pfam" id="PF01124">
    <property type="entry name" value="MAPEG"/>
    <property type="match status" value="1"/>
</dbReference>
<name>A0ABT5BS30_9BACT</name>
<dbReference type="Proteomes" id="UP001217485">
    <property type="component" value="Unassembled WGS sequence"/>
</dbReference>